<dbReference type="PROSITE" id="PS00671">
    <property type="entry name" value="D_2_HYDROXYACID_DH_3"/>
    <property type="match status" value="1"/>
</dbReference>
<dbReference type="InterPro" id="IPR029753">
    <property type="entry name" value="D-isomer_DH_CS"/>
</dbReference>
<dbReference type="RefSeq" id="WP_186852054.1">
    <property type="nucleotide sequence ID" value="NZ_JACOPO010000001.1"/>
</dbReference>
<evidence type="ECO:0000256" key="2">
    <source>
        <dbReference type="ARBA" id="ARBA00023002"/>
    </source>
</evidence>
<reference evidence="5" key="1">
    <citation type="submission" date="2020-08" db="EMBL/GenBank/DDBJ databases">
        <title>Genome public.</title>
        <authorList>
            <person name="Liu C."/>
            <person name="Sun Q."/>
        </authorList>
    </citation>
    <scope>NUCLEOTIDE SEQUENCE</scope>
    <source>
        <strain evidence="5">NSJ-23</strain>
    </source>
</reference>
<dbReference type="InterPro" id="IPR036291">
    <property type="entry name" value="NAD(P)-bd_dom_sf"/>
</dbReference>
<proteinExistence type="inferred from homology"/>
<evidence type="ECO:0000256" key="3">
    <source>
        <dbReference type="ARBA" id="ARBA00023027"/>
    </source>
</evidence>
<dbReference type="Gene3D" id="3.40.50.720">
    <property type="entry name" value="NAD(P)-binding Rossmann-like Domain"/>
    <property type="match status" value="2"/>
</dbReference>
<dbReference type="CDD" id="cd05299">
    <property type="entry name" value="CtBP_dh"/>
    <property type="match status" value="1"/>
</dbReference>
<evidence type="ECO:0000313" key="6">
    <source>
        <dbReference type="Proteomes" id="UP000628736"/>
    </source>
</evidence>
<organism evidence="5 6">
    <name type="scientific">Flintibacter hominis</name>
    <dbReference type="NCBI Taxonomy" id="2763048"/>
    <lineage>
        <taxon>Bacteria</taxon>
        <taxon>Bacillati</taxon>
        <taxon>Bacillota</taxon>
        <taxon>Clostridia</taxon>
        <taxon>Eubacteriales</taxon>
        <taxon>Flintibacter</taxon>
    </lineage>
</organism>
<comment type="similarity">
    <text evidence="1">Belongs to the D-isomer specific 2-hydroxyacid dehydrogenase family.</text>
</comment>
<comment type="caution">
    <text evidence="5">The sequence shown here is derived from an EMBL/GenBank/DDBJ whole genome shotgun (WGS) entry which is preliminary data.</text>
</comment>
<protein>
    <submittedName>
        <fullName evidence="5">C-terminal binding protein</fullName>
    </submittedName>
</protein>
<dbReference type="PANTHER" id="PTHR42789:SF1">
    <property type="entry name" value="D-ISOMER SPECIFIC 2-HYDROXYACID DEHYDROGENASE FAMILY PROTEIN (AFU_ORTHOLOGUE AFUA_6G10090)"/>
    <property type="match status" value="1"/>
</dbReference>
<accession>A0A8J6J720</accession>
<dbReference type="InterPro" id="IPR006140">
    <property type="entry name" value="D-isomer_DH_NAD-bd"/>
</dbReference>
<dbReference type="SUPFAM" id="SSF51735">
    <property type="entry name" value="NAD(P)-binding Rossmann-fold domains"/>
    <property type="match status" value="1"/>
</dbReference>
<evidence type="ECO:0000313" key="5">
    <source>
        <dbReference type="EMBL" id="MBC5721680.1"/>
    </source>
</evidence>
<dbReference type="GO" id="GO:0016616">
    <property type="term" value="F:oxidoreductase activity, acting on the CH-OH group of donors, NAD or NADP as acceptor"/>
    <property type="evidence" value="ECO:0007669"/>
    <property type="project" value="InterPro"/>
</dbReference>
<name>A0A8J6J720_9FIRM</name>
<keyword evidence="3" id="KW-0520">NAD</keyword>
<keyword evidence="2" id="KW-0560">Oxidoreductase</keyword>
<gene>
    <name evidence="5" type="ORF">H8S11_02430</name>
</gene>
<keyword evidence="6" id="KW-1185">Reference proteome</keyword>
<dbReference type="InterPro" id="IPR050857">
    <property type="entry name" value="D-2-hydroxyacid_DH"/>
</dbReference>
<evidence type="ECO:0000259" key="4">
    <source>
        <dbReference type="Pfam" id="PF02826"/>
    </source>
</evidence>
<dbReference type="Proteomes" id="UP000628736">
    <property type="component" value="Unassembled WGS sequence"/>
</dbReference>
<dbReference type="PANTHER" id="PTHR42789">
    <property type="entry name" value="D-ISOMER SPECIFIC 2-HYDROXYACID DEHYDROGENASE FAMILY PROTEIN (AFU_ORTHOLOGUE AFUA_6G10090)"/>
    <property type="match status" value="1"/>
</dbReference>
<dbReference type="AlphaFoldDB" id="A0A8J6J720"/>
<dbReference type="Pfam" id="PF02826">
    <property type="entry name" value="2-Hacid_dh_C"/>
    <property type="match status" value="1"/>
</dbReference>
<dbReference type="SUPFAM" id="SSF52283">
    <property type="entry name" value="Formate/glycerate dehydrogenase catalytic domain-like"/>
    <property type="match status" value="1"/>
</dbReference>
<sequence length="339" mass="37419">MERAVVVDKDYGSVSSEELEKVRAAYAQAGLKLDTQHFITEEEIISGCQGAIAILATGNPPITRKVMEALPQLKYVQRFGVGVNSIDLNAAAELGIVVLNLPGFCAKELADLATAMIMGLIRNTNYYDREIRKGGWPKCQYLLPGDVREMTLGLFGFGGAARHLHDIFYNGFGTKIITCDPYITDEVKRQYPHVKFVSFDELLTDSDIISIHVNLTPETTHIFSEDAFRKMKNTAMIINTSRGPVIDQKALAWALQNGEILYAGLDTVEKEPIEANDPLLKMDNVILSPHSGSYGVGAKKTQITMVCQLLPDALTVGKLPRRYVANRAVLDKDLGLKFI</sequence>
<dbReference type="GO" id="GO:0051287">
    <property type="term" value="F:NAD binding"/>
    <property type="evidence" value="ECO:0007669"/>
    <property type="project" value="InterPro"/>
</dbReference>
<dbReference type="InterPro" id="IPR043322">
    <property type="entry name" value="CtBP"/>
</dbReference>
<dbReference type="EMBL" id="JACOPO010000001">
    <property type="protein sequence ID" value="MBC5721680.1"/>
    <property type="molecule type" value="Genomic_DNA"/>
</dbReference>
<dbReference type="GO" id="GO:0003714">
    <property type="term" value="F:transcription corepressor activity"/>
    <property type="evidence" value="ECO:0007669"/>
    <property type="project" value="InterPro"/>
</dbReference>
<feature type="domain" description="D-isomer specific 2-hydroxyacid dehydrogenase NAD-binding" evidence="4">
    <location>
        <begin position="115"/>
        <end position="292"/>
    </location>
</feature>
<evidence type="ECO:0000256" key="1">
    <source>
        <dbReference type="ARBA" id="ARBA00005854"/>
    </source>
</evidence>